<dbReference type="Proteomes" id="UP001378960">
    <property type="component" value="Unassembled WGS sequence"/>
</dbReference>
<protein>
    <submittedName>
        <fullName evidence="5">Phosphatidylinositol-3,5-bisphosphate 5-phosphatase</fullName>
    </submittedName>
</protein>
<reference evidence="5 6" key="1">
    <citation type="journal article" date="2023" name="Elife">
        <title>Identification of key yeast species and microbe-microbe interactions impacting larval growth of Drosophila in the wild.</title>
        <authorList>
            <person name="Mure A."/>
            <person name="Sugiura Y."/>
            <person name="Maeda R."/>
            <person name="Honda K."/>
            <person name="Sakurai N."/>
            <person name="Takahashi Y."/>
            <person name="Watada M."/>
            <person name="Katoh T."/>
            <person name="Gotoh A."/>
            <person name="Gotoh Y."/>
            <person name="Taniguchi I."/>
            <person name="Nakamura K."/>
            <person name="Hayashi T."/>
            <person name="Katayama T."/>
            <person name="Uemura T."/>
            <person name="Hattori Y."/>
        </authorList>
    </citation>
    <scope>NUCLEOTIDE SEQUENCE [LARGE SCALE GENOMIC DNA]</scope>
    <source>
        <strain evidence="5 6">PK-24</strain>
    </source>
</reference>
<sequence length="1185" mass="138695">MPVTRSETPISIIDDSFIDSQTESNAQSQINENANIIIPKPRKFVLTKYTIYSTTQRMYIVGSNTRETVFRILEIDFTNSEKLTIMEDNVFFSRHEIMEVLNGIENSSDEGLTKRQTVVGLLGFIKFTKGYYLIVVLKRREVAVLGSHEIYHIDRTDLIPVENNYKEPEKNSPEERYIQTFKNINLNTTFYFSYSYDLTNSLQTNMIRNKRQSLNMNGNTELSYVFQFNERFMWNVALLKPAFQTFDKVYDWFQPIIHGFVDQVKNSVFQKHFYITIIARRSHHFAGARFFKRGANDNGDVANEVETEQIVSDMLTSSFHDPGAGFYNNPRYTSFVQHRGSIPLSWSQETSPNLRMTKPPIELSVIDPYFSKAAAHFNDLFKRYGQPIQILNLIKQREKTPREMKLLDAFNECVDYLNLFLPEDKKLDYTAWDMSRAAKSRSQDVISWLEKYSENSLSKTGFFHNGKSIYDTKLQQGICRTNCVDCLDRTNTAQFVIGKRALGYQLHALGIIRGKYLEYDSDVTNVLTEMFHDHGDTIALQYGGSHLVNTLQTYRKINQWTSHSRDMIESVKRFYSNSFMDAQRQDAINLFLGNYVYSPGKAQLWDMNSDHYLHNTKKYFELNGTPSYRHWFTDAYLIDYKKDLVKQWEETLNNKFLVDLQERGLYIMKIEPYAGCFENYWNIKYGSRLLVSFSNLFEFQMNSTRQYSNNVESVKLYPSTSNTKTSKKTSGFGLFTLFKKHDNSNNEVSDISSTYSKTASKRFNSFSERLRGNAPKHIFDPEYEEGTYFSPFKSRKPHRELKLLYGKTENEDVIIDDEIEDLRNDLEKHLSGLFQIDLDDLDKERYKSYQRQYKSFLIILSQLQESKDFNKFYDEFKVTEKYLNDSGLPIIDSNITNEVFIKDFEAHYNNQNNKKLIEEIEEKNEDTGFIQDDEFEMYKSDNDDIEYSEKSNSFENDDVDESSHNDTISLIELDNSKSTKNSLEQIAKEHNIAIPELDSVTLDFYQSSVSWTKEIPVYGMSEFCKNDNNLNNIGYDDDETVSTIESPSPIGVEYYNEDYSFNTFQDNKQNYTIVHHRDEDVVDKLVKEYTKLSKSYIDRDDIGKYQKHYTLLNEMKEFDTDKIKLEVPDIQINGNPNKEFSKEIDDIPEETTSMLNVTSGDSENYFSFKMLNRKSSKQVLQNDKK</sequence>
<feature type="domain" description="SAC" evidence="4">
    <location>
        <begin position="181"/>
        <end position="544"/>
    </location>
</feature>
<keyword evidence="2" id="KW-0378">Hydrolase</keyword>
<dbReference type="InterPro" id="IPR043573">
    <property type="entry name" value="Fig4-like"/>
</dbReference>
<dbReference type="GO" id="GO:0046856">
    <property type="term" value="P:phosphatidylinositol dephosphorylation"/>
    <property type="evidence" value="ECO:0007669"/>
    <property type="project" value="InterPro"/>
</dbReference>
<evidence type="ECO:0000313" key="5">
    <source>
        <dbReference type="EMBL" id="GMM45145.1"/>
    </source>
</evidence>
<dbReference type="PROSITE" id="PS50275">
    <property type="entry name" value="SAC"/>
    <property type="match status" value="1"/>
</dbReference>
<evidence type="ECO:0000256" key="1">
    <source>
        <dbReference type="ARBA" id="ARBA00004308"/>
    </source>
</evidence>
<gene>
    <name evidence="5" type="ORF">DAPK24_017200</name>
</gene>
<evidence type="ECO:0000256" key="2">
    <source>
        <dbReference type="ARBA" id="ARBA00022801"/>
    </source>
</evidence>
<dbReference type="PANTHER" id="PTHR45738">
    <property type="entry name" value="POLYPHOSPHOINOSITIDE PHOSPHATASE"/>
    <property type="match status" value="1"/>
</dbReference>
<dbReference type="EMBL" id="BTGB01000002">
    <property type="protein sequence ID" value="GMM45145.1"/>
    <property type="molecule type" value="Genomic_DNA"/>
</dbReference>
<evidence type="ECO:0000259" key="4">
    <source>
        <dbReference type="PROSITE" id="PS50275"/>
    </source>
</evidence>
<comment type="subcellular location">
    <subcellularLocation>
        <location evidence="1">Endomembrane system</location>
    </subcellularLocation>
</comment>
<accession>A0AAV5R145</accession>
<evidence type="ECO:0000256" key="3">
    <source>
        <dbReference type="ARBA" id="ARBA00023136"/>
    </source>
</evidence>
<dbReference type="PANTHER" id="PTHR45738:SF5">
    <property type="entry name" value="POLYPHOSPHOINOSITIDE PHOSPHATASE"/>
    <property type="match status" value="1"/>
</dbReference>
<proteinExistence type="predicted"/>
<dbReference type="Pfam" id="PF02383">
    <property type="entry name" value="Syja_N"/>
    <property type="match status" value="1"/>
</dbReference>
<dbReference type="GO" id="GO:0043813">
    <property type="term" value="F:phosphatidylinositol-3,5-bisphosphate 5-phosphatase activity"/>
    <property type="evidence" value="ECO:0007669"/>
    <property type="project" value="InterPro"/>
</dbReference>
<comment type="caution">
    <text evidence="5">The sequence shown here is derived from an EMBL/GenBank/DDBJ whole genome shotgun (WGS) entry which is preliminary data.</text>
</comment>
<dbReference type="InterPro" id="IPR002013">
    <property type="entry name" value="SAC_dom"/>
</dbReference>
<keyword evidence="6" id="KW-1185">Reference proteome</keyword>
<dbReference type="AlphaFoldDB" id="A0AAV5R145"/>
<organism evidence="5 6">
    <name type="scientific">Pichia kluyveri</name>
    <name type="common">Yeast</name>
    <dbReference type="NCBI Taxonomy" id="36015"/>
    <lineage>
        <taxon>Eukaryota</taxon>
        <taxon>Fungi</taxon>
        <taxon>Dikarya</taxon>
        <taxon>Ascomycota</taxon>
        <taxon>Saccharomycotina</taxon>
        <taxon>Pichiomycetes</taxon>
        <taxon>Pichiales</taxon>
        <taxon>Pichiaceae</taxon>
        <taxon>Pichia</taxon>
    </lineage>
</organism>
<dbReference type="GO" id="GO:0012505">
    <property type="term" value="C:endomembrane system"/>
    <property type="evidence" value="ECO:0007669"/>
    <property type="project" value="UniProtKB-SubCell"/>
</dbReference>
<keyword evidence="3" id="KW-0472">Membrane</keyword>
<name>A0AAV5R145_PICKL</name>
<evidence type="ECO:0000313" key="6">
    <source>
        <dbReference type="Proteomes" id="UP001378960"/>
    </source>
</evidence>